<dbReference type="KEGG" id="lab:LA76x_0433"/>
<proteinExistence type="predicted"/>
<accession>A0A0S2F4V8</accession>
<dbReference type="STRING" id="84531.LA76x_0433"/>
<dbReference type="RefSeq" id="WP_057916372.1">
    <property type="nucleotide sequence ID" value="NZ_CP011129.1"/>
</dbReference>
<dbReference type="PATRIC" id="fig|84531.8.peg.446"/>
<gene>
    <name evidence="1" type="ORF">LA76x_0433</name>
</gene>
<sequence length="142" mass="15599">MANSAPSWALLQRIAERLTTIRIDSGYRTEVGMAVALEPAQHPDESVVGLTLASLGIQRDTHQPHGRHRLLRALVEATLPATLADAHLRSHDIAADIEDALEAWIPLPNALPVQVEDIVFLDRPEGLPVVAVQVALTIRYRR</sequence>
<dbReference type="EMBL" id="CP011129">
    <property type="protein sequence ID" value="ALN78594.1"/>
    <property type="molecule type" value="Genomic_DNA"/>
</dbReference>
<organism evidence="1 2">
    <name type="scientific">Lysobacter antibioticus</name>
    <dbReference type="NCBI Taxonomy" id="84531"/>
    <lineage>
        <taxon>Bacteria</taxon>
        <taxon>Pseudomonadati</taxon>
        <taxon>Pseudomonadota</taxon>
        <taxon>Gammaproteobacteria</taxon>
        <taxon>Lysobacterales</taxon>
        <taxon>Lysobacteraceae</taxon>
        <taxon>Lysobacter</taxon>
    </lineage>
</organism>
<dbReference type="AlphaFoldDB" id="A0A0S2F4V8"/>
<dbReference type="Proteomes" id="UP000060787">
    <property type="component" value="Chromosome"/>
</dbReference>
<evidence type="ECO:0000313" key="1">
    <source>
        <dbReference type="EMBL" id="ALN78594.1"/>
    </source>
</evidence>
<reference evidence="1 2" key="1">
    <citation type="journal article" date="2015" name="BMC Genomics">
        <title>Comparative genomics and metabolic profiling of the genus Lysobacter.</title>
        <authorList>
            <person name="de Bruijn I."/>
            <person name="Cheng X."/>
            <person name="de Jager V."/>
            <person name="Exposito R.G."/>
            <person name="Watrous J."/>
            <person name="Patel N."/>
            <person name="Postma J."/>
            <person name="Dorrestein P.C."/>
            <person name="Kobayashi D."/>
            <person name="Raaijmakers J.M."/>
        </authorList>
    </citation>
    <scope>NUCLEOTIDE SEQUENCE [LARGE SCALE GENOMIC DNA]</scope>
    <source>
        <strain evidence="1 2">76</strain>
    </source>
</reference>
<name>A0A0S2F4V8_LYSAN</name>
<keyword evidence="2" id="KW-1185">Reference proteome</keyword>
<protein>
    <submittedName>
        <fullName evidence="1">Uncharacterized protein</fullName>
    </submittedName>
</protein>
<evidence type="ECO:0000313" key="2">
    <source>
        <dbReference type="Proteomes" id="UP000060787"/>
    </source>
</evidence>